<dbReference type="EMBL" id="HACA01021299">
    <property type="protein sequence ID" value="CDW38660.1"/>
    <property type="molecule type" value="Transcribed_RNA"/>
</dbReference>
<proteinExistence type="predicted"/>
<organism evidence="1">
    <name type="scientific">Lepeophtheirus salmonis</name>
    <name type="common">Salmon louse</name>
    <name type="synonym">Caligus salmonis</name>
    <dbReference type="NCBI Taxonomy" id="72036"/>
    <lineage>
        <taxon>Eukaryota</taxon>
        <taxon>Metazoa</taxon>
        <taxon>Ecdysozoa</taxon>
        <taxon>Arthropoda</taxon>
        <taxon>Crustacea</taxon>
        <taxon>Multicrustacea</taxon>
        <taxon>Hexanauplia</taxon>
        <taxon>Copepoda</taxon>
        <taxon>Siphonostomatoida</taxon>
        <taxon>Caligidae</taxon>
        <taxon>Lepeophtheirus</taxon>
    </lineage>
</organism>
<protein>
    <submittedName>
        <fullName evidence="1">Uncharacterized protein</fullName>
    </submittedName>
</protein>
<sequence length="82" mass="9581">MEDGATLLFTKLIKVNNTHAPLEVHIHAIFNDVHSLHHDHIRLHDHRHVLCGHDRLHVHSHHHDLHHVHDHLHAPCGHILLH</sequence>
<feature type="non-terminal residue" evidence="1">
    <location>
        <position position="82"/>
    </location>
</feature>
<dbReference type="AlphaFoldDB" id="A0A0K2UKP9"/>
<accession>A0A0K2UKP9</accession>
<name>A0A0K2UKP9_LEPSM</name>
<reference evidence="1" key="1">
    <citation type="submission" date="2014-05" db="EMBL/GenBank/DDBJ databases">
        <authorList>
            <person name="Chronopoulou M."/>
        </authorList>
    </citation>
    <scope>NUCLEOTIDE SEQUENCE</scope>
    <source>
        <tissue evidence="1">Whole organism</tissue>
    </source>
</reference>
<evidence type="ECO:0000313" key="1">
    <source>
        <dbReference type="EMBL" id="CDW38660.1"/>
    </source>
</evidence>